<dbReference type="SUPFAM" id="SSF160719">
    <property type="entry name" value="gpW/gp25-like"/>
    <property type="match status" value="1"/>
</dbReference>
<feature type="domain" description="IraD/Gp25-like" evidence="1">
    <location>
        <begin position="53"/>
        <end position="157"/>
    </location>
</feature>
<dbReference type="PANTHER" id="PTHR38595:SF1">
    <property type="entry name" value="TYPE VI SECRETION SYSTEM COMPONENT TSSE1"/>
    <property type="match status" value="1"/>
</dbReference>
<proteinExistence type="predicted"/>
<accession>A0A4P8J1X2</accession>
<evidence type="ECO:0000259" key="1">
    <source>
        <dbReference type="Pfam" id="PF04965"/>
    </source>
</evidence>
<dbReference type="KEGG" id="tvl:FAZ95_36155"/>
<dbReference type="InterPro" id="IPR007048">
    <property type="entry name" value="IraD/Gp25-like"/>
</dbReference>
<dbReference type="RefSeq" id="WP_137337142.1">
    <property type="nucleotide sequence ID" value="NZ_CP040078.1"/>
</dbReference>
<organism evidence="2 3">
    <name type="scientific">Trinickia violacea</name>
    <dbReference type="NCBI Taxonomy" id="2571746"/>
    <lineage>
        <taxon>Bacteria</taxon>
        <taxon>Pseudomonadati</taxon>
        <taxon>Pseudomonadota</taxon>
        <taxon>Betaproteobacteria</taxon>
        <taxon>Burkholderiales</taxon>
        <taxon>Burkholderiaceae</taxon>
        <taxon>Trinickia</taxon>
    </lineage>
</organism>
<name>A0A4P8J1X2_9BURK</name>
<evidence type="ECO:0000313" key="2">
    <source>
        <dbReference type="EMBL" id="QCP54375.1"/>
    </source>
</evidence>
<sequence length="183" mass="20789">MERRKRGTNVTQPLAAPRRADTFLMPTLLDRLRDDAPHRQHEAPGEYAVTRTQMRDIIQRDLAYLLNTQNIEEQIDRERYPQAAASTVNFGVPPLAGTFMATRQWADIESSIKRAVTDFEPRLVPDSLSVSPLPDKDGEVQYNALAFEVRGLISMDPYPMEFLVQSSLDLETSQLNVRGVRAF</sequence>
<dbReference type="OrthoDB" id="119583at2"/>
<gene>
    <name evidence="2" type="primary">tssE</name>
    <name evidence="2" type="ORF">FAZ95_36155</name>
</gene>
<dbReference type="InterPro" id="IPR053176">
    <property type="entry name" value="T6SS_TssE1-like"/>
</dbReference>
<dbReference type="PANTHER" id="PTHR38595">
    <property type="entry name" value="CYTOPLASMIC PROTEIN-RELATED"/>
    <property type="match status" value="1"/>
</dbReference>
<evidence type="ECO:0000313" key="3">
    <source>
        <dbReference type="Proteomes" id="UP000298656"/>
    </source>
</evidence>
<dbReference type="InterPro" id="IPR017737">
    <property type="entry name" value="TssE1-like"/>
</dbReference>
<reference evidence="2 3" key="1">
    <citation type="submission" date="2019-05" db="EMBL/GenBank/DDBJ databases">
        <title>Burkholderia sp. DHOD12, isolated from subtropical forest soil.</title>
        <authorList>
            <person name="Gao Z.-H."/>
            <person name="Qiu L.-H."/>
        </authorList>
    </citation>
    <scope>NUCLEOTIDE SEQUENCE [LARGE SCALE GENOMIC DNA]</scope>
    <source>
        <strain evidence="2 3">DHOD12</strain>
    </source>
</reference>
<dbReference type="AlphaFoldDB" id="A0A4P8J1X2"/>
<dbReference type="Pfam" id="PF04965">
    <property type="entry name" value="GPW_gp25"/>
    <property type="match status" value="1"/>
</dbReference>
<protein>
    <submittedName>
        <fullName evidence="2">Type VI secretion system baseplate subunit TssE</fullName>
    </submittedName>
</protein>
<dbReference type="Proteomes" id="UP000298656">
    <property type="component" value="Chromosome 2"/>
</dbReference>
<dbReference type="EMBL" id="CP040078">
    <property type="protein sequence ID" value="QCP54375.1"/>
    <property type="molecule type" value="Genomic_DNA"/>
</dbReference>
<dbReference type="NCBIfam" id="TIGR03357">
    <property type="entry name" value="VI_zyme"/>
    <property type="match status" value="1"/>
</dbReference>
<keyword evidence="3" id="KW-1185">Reference proteome</keyword>